<dbReference type="Proteomes" id="UP000182841">
    <property type="component" value="Unassembled WGS sequence"/>
</dbReference>
<keyword evidence="3" id="KW-1185">Reference proteome</keyword>
<dbReference type="OrthoDB" id="5149277at2"/>
<feature type="transmembrane region" description="Helical" evidence="1">
    <location>
        <begin position="21"/>
        <end position="48"/>
    </location>
</feature>
<feature type="transmembrane region" description="Helical" evidence="1">
    <location>
        <begin position="54"/>
        <end position="73"/>
    </location>
</feature>
<evidence type="ECO:0000256" key="1">
    <source>
        <dbReference type="SAM" id="Phobius"/>
    </source>
</evidence>
<dbReference type="Pfam" id="PF10745">
    <property type="entry name" value="DUF2530"/>
    <property type="match status" value="1"/>
</dbReference>
<protein>
    <recommendedName>
        <fullName evidence="4">DUF2530 domain-containing protein</fullName>
    </recommendedName>
</protein>
<reference evidence="3" key="1">
    <citation type="submission" date="2016-10" db="EMBL/GenBank/DDBJ databases">
        <authorList>
            <person name="Varghese N."/>
            <person name="Submissions S."/>
        </authorList>
    </citation>
    <scope>NUCLEOTIDE SEQUENCE [LARGE SCALE GENOMIC DNA]</scope>
    <source>
        <strain evidence="3">CGMCC 4.6825</strain>
    </source>
</reference>
<gene>
    <name evidence="2" type="ORF">SAMN05421870_11440</name>
</gene>
<keyword evidence="1" id="KW-0472">Membrane</keyword>
<dbReference type="EMBL" id="FOGO01000014">
    <property type="protein sequence ID" value="SES26728.1"/>
    <property type="molecule type" value="Genomic_DNA"/>
</dbReference>
<keyword evidence="1" id="KW-1133">Transmembrane helix</keyword>
<organism evidence="2 3">
    <name type="scientific">Streptomyces qinglanensis</name>
    <dbReference type="NCBI Taxonomy" id="943816"/>
    <lineage>
        <taxon>Bacteria</taxon>
        <taxon>Bacillati</taxon>
        <taxon>Actinomycetota</taxon>
        <taxon>Actinomycetes</taxon>
        <taxon>Kitasatosporales</taxon>
        <taxon>Streptomycetaceae</taxon>
        <taxon>Streptomyces</taxon>
    </lineage>
</organism>
<evidence type="ECO:0008006" key="4">
    <source>
        <dbReference type="Google" id="ProtNLM"/>
    </source>
</evidence>
<dbReference type="STRING" id="943816.AN217_04470"/>
<sequence>MSLMDRWTNGEREAPEPLEGNVVATVVTGTLLWLALFLVQLPFYGWFADHDHTWWLWTCAAGAALGCVGIWYVRAREKAIRQAASQETQDG</sequence>
<dbReference type="AlphaFoldDB" id="A0A1H9VYX8"/>
<dbReference type="InterPro" id="IPR019681">
    <property type="entry name" value="DUF2530"/>
</dbReference>
<evidence type="ECO:0000313" key="2">
    <source>
        <dbReference type="EMBL" id="SES26728.1"/>
    </source>
</evidence>
<name>A0A1H9VYX8_9ACTN</name>
<accession>A0A1H9VYX8</accession>
<proteinExistence type="predicted"/>
<keyword evidence="1" id="KW-0812">Transmembrane</keyword>
<evidence type="ECO:0000313" key="3">
    <source>
        <dbReference type="Proteomes" id="UP000182841"/>
    </source>
</evidence>